<evidence type="ECO:0000256" key="1">
    <source>
        <dbReference type="SAM" id="MobiDB-lite"/>
    </source>
</evidence>
<dbReference type="AlphaFoldDB" id="A0A2W5R7P7"/>
<reference evidence="3 4" key="1">
    <citation type="submission" date="2017-08" db="EMBL/GenBank/DDBJ databases">
        <title>Infants hospitalized years apart are colonized by the same room-sourced microbial strains.</title>
        <authorList>
            <person name="Brooks B."/>
            <person name="Olm M.R."/>
            <person name="Firek B.A."/>
            <person name="Baker R."/>
            <person name="Thomas B.C."/>
            <person name="Morowitz M.J."/>
            <person name="Banfield J.F."/>
        </authorList>
    </citation>
    <scope>NUCLEOTIDE SEQUENCE [LARGE SCALE GENOMIC DNA]</scope>
    <source>
        <strain evidence="3">S2_005_001_R2_27</strain>
    </source>
</reference>
<dbReference type="InterPro" id="IPR024447">
    <property type="entry name" value="YXWGXW_rpt"/>
</dbReference>
<dbReference type="Proteomes" id="UP000248887">
    <property type="component" value="Unassembled WGS sequence"/>
</dbReference>
<comment type="caution">
    <text evidence="3">The sequence shown here is derived from an EMBL/GenBank/DDBJ whole genome shotgun (WGS) entry which is preliminary data.</text>
</comment>
<sequence>MISRRSLFKALAASALAAPLGSALVTTADAQWGAPPPPGAPPPVRREPRPAPRRGYTWIPGHWAWAGRRGWVWTPGHWEENRRGFNYVGPRWVLRRGQWVFEPGRWVRAW</sequence>
<evidence type="ECO:0000313" key="3">
    <source>
        <dbReference type="EMBL" id="PZQ82945.1"/>
    </source>
</evidence>
<evidence type="ECO:0000313" key="4">
    <source>
        <dbReference type="Proteomes" id="UP000248887"/>
    </source>
</evidence>
<dbReference type="PROSITE" id="PS51318">
    <property type="entry name" value="TAT"/>
    <property type="match status" value="1"/>
</dbReference>
<accession>A0A2W5R7P7</accession>
<dbReference type="Pfam" id="PF12779">
    <property type="entry name" value="WXXGXW"/>
    <property type="match status" value="2"/>
</dbReference>
<evidence type="ECO:0000256" key="2">
    <source>
        <dbReference type="SAM" id="SignalP"/>
    </source>
</evidence>
<feature type="region of interest" description="Disordered" evidence="1">
    <location>
        <begin position="29"/>
        <end position="51"/>
    </location>
</feature>
<protein>
    <submittedName>
        <fullName evidence="3">Uncharacterized protein</fullName>
    </submittedName>
</protein>
<organism evidence="3 4">
    <name type="scientific">Ancylobacter novellus</name>
    <name type="common">Thiobacillus novellus</name>
    <dbReference type="NCBI Taxonomy" id="921"/>
    <lineage>
        <taxon>Bacteria</taxon>
        <taxon>Pseudomonadati</taxon>
        <taxon>Pseudomonadota</taxon>
        <taxon>Alphaproteobacteria</taxon>
        <taxon>Hyphomicrobiales</taxon>
        <taxon>Xanthobacteraceae</taxon>
        <taxon>Ancylobacter</taxon>
    </lineage>
</organism>
<keyword evidence="2" id="KW-0732">Signal</keyword>
<feature type="signal peptide" evidence="2">
    <location>
        <begin position="1"/>
        <end position="30"/>
    </location>
</feature>
<proteinExistence type="predicted"/>
<feature type="compositionally biased region" description="Pro residues" evidence="1">
    <location>
        <begin position="34"/>
        <end position="43"/>
    </location>
</feature>
<feature type="chain" id="PRO_5016126637" evidence="2">
    <location>
        <begin position="31"/>
        <end position="110"/>
    </location>
</feature>
<dbReference type="InterPro" id="IPR006311">
    <property type="entry name" value="TAT_signal"/>
</dbReference>
<gene>
    <name evidence="3" type="ORF">DI549_09885</name>
</gene>
<name>A0A2W5R7P7_ANCNO</name>
<dbReference type="EMBL" id="QFQD01000026">
    <property type="protein sequence ID" value="PZQ82945.1"/>
    <property type="molecule type" value="Genomic_DNA"/>
</dbReference>